<dbReference type="PROSITE" id="PS51722">
    <property type="entry name" value="G_TR_2"/>
    <property type="match status" value="1"/>
</dbReference>
<dbReference type="CDD" id="cd03702">
    <property type="entry name" value="IF2_mtIF2_II"/>
    <property type="match status" value="1"/>
</dbReference>
<protein>
    <recommendedName>
        <fullName evidence="2 8">Translation initiation factor IF-2</fullName>
    </recommendedName>
</protein>
<sequence>MSDVTVRQLAKDVGIEEERLLTQLKDAGVIKSSADDLISVSEKAKLLGHLRESHGKKDDNTTTNGPKKITLKRKTVSELQQPAAGGRGPGSRGAARAVGKTVSVEVRRKRTYVKRGTTSEDEKTLLDAEAAKKALEEQANKRLQIEADDQARRAAEDALRQAELSEILKAKEEAKRLEEEARQREAEETKSQVEEVPEPLQTEQEPVTPVQEEVAPEVQLPEVDVTVPVVEKAAVAPAPDERSGKRAGHKKESRAHSGKSKKEGNDDNDSRTKLHVSADKRGRRKGKSARGRAAAPTQSDSQHGFVRPTAPVVKEIEVPESITVADLASQMSLKAAAVIKELMKMGMMVTINQPLDHDTATLVVEELGHVAVTKKDTSIETQVMNSLDVIQGEQIHRAPVVTIMGHVDHGKTSLLDYIRSSRVAAGEAGGITQHIGAYHVETDHGMISFLDTPGHAAFSAMRARGAKVTDIVVLVVAADDGVKPQTIEAVQHSKAAGVPMIIAVNKMDKEDANPDRVKQELSQHEVIPEDWGGDVQFIEVSAKTGAGVDALLDAILLQAEVLELTAVADGPARGIVVESSLDKGRGSVATILVQSGTLKKGDMLVCGQEFGRVRALLDENRQPIEAAGPSIPVEVLGLSGVPNAGDDVIAVADERKARELAAMRQETNRDNRLAAQKAAKLDEFFAKMSEGDVGIINLIIKADVQGSVEALRESLLKLSTDEVKVKVVASAVGGINETDINLAATSDAFVIGFNVRADSAARRAAEDRGLDIRYYSIIYEVIDDVKKALSGLLSPEVREEIVGLAEVRDVFRSSKLGAIAGCMVVEGTVKRNLPIRVLRENVVIYEGVLESLRRVKDDVSEVKSGTECGIGVKNYNDVQPGDQIEVFERTEIARQL</sequence>
<dbReference type="Gene3D" id="3.40.50.10050">
    <property type="entry name" value="Translation initiation factor IF- 2, domain 3"/>
    <property type="match status" value="1"/>
</dbReference>
<keyword evidence="13" id="KW-1185">Reference proteome</keyword>
<evidence type="ECO:0000256" key="4">
    <source>
        <dbReference type="ARBA" id="ARBA00022540"/>
    </source>
</evidence>
<evidence type="ECO:0000256" key="8">
    <source>
        <dbReference type="HAMAP-Rule" id="MF_00100"/>
    </source>
</evidence>
<dbReference type="SUPFAM" id="SSF52540">
    <property type="entry name" value="P-loop containing nucleoside triphosphate hydrolases"/>
    <property type="match status" value="1"/>
</dbReference>
<dbReference type="InterPro" id="IPR009000">
    <property type="entry name" value="Transl_B-barrel_sf"/>
</dbReference>
<dbReference type="InterPro" id="IPR053905">
    <property type="entry name" value="EF-G-like_DII"/>
</dbReference>
<feature type="binding site" evidence="8">
    <location>
        <begin position="451"/>
        <end position="455"/>
    </location>
    <ligand>
        <name>GTP</name>
        <dbReference type="ChEBI" id="CHEBI:37565"/>
    </ligand>
</feature>
<dbReference type="InterPro" id="IPR000795">
    <property type="entry name" value="T_Tr_GTP-bd_dom"/>
</dbReference>
<dbReference type="InterPro" id="IPR000178">
    <property type="entry name" value="TF_IF2_bacterial-like"/>
</dbReference>
<dbReference type="NCBIfam" id="TIGR00487">
    <property type="entry name" value="IF-2"/>
    <property type="match status" value="1"/>
</dbReference>
<dbReference type="InterPro" id="IPR009061">
    <property type="entry name" value="DNA-bd_dom_put_sf"/>
</dbReference>
<feature type="binding site" evidence="8">
    <location>
        <begin position="505"/>
        <end position="508"/>
    </location>
    <ligand>
        <name>GTP</name>
        <dbReference type="ChEBI" id="CHEBI:37565"/>
    </ligand>
</feature>
<evidence type="ECO:0000256" key="5">
    <source>
        <dbReference type="ARBA" id="ARBA00022741"/>
    </source>
</evidence>
<evidence type="ECO:0000313" key="13">
    <source>
        <dbReference type="Proteomes" id="UP000316649"/>
    </source>
</evidence>
<dbReference type="Gene3D" id="2.40.30.10">
    <property type="entry name" value="Translation factors"/>
    <property type="match status" value="2"/>
</dbReference>
<dbReference type="GO" id="GO:0005829">
    <property type="term" value="C:cytosol"/>
    <property type="evidence" value="ECO:0007669"/>
    <property type="project" value="TreeGrafter"/>
</dbReference>
<dbReference type="Gene3D" id="3.40.50.300">
    <property type="entry name" value="P-loop containing nucleotide triphosphate hydrolases"/>
    <property type="match status" value="1"/>
</dbReference>
<evidence type="ECO:0000256" key="7">
    <source>
        <dbReference type="ARBA" id="ARBA00023134"/>
    </source>
</evidence>
<proteinExistence type="inferred from homology"/>
<feature type="domain" description="Tr-type G" evidence="11">
    <location>
        <begin position="396"/>
        <end position="565"/>
    </location>
</feature>
<feature type="compositionally biased region" description="Basic residues" evidence="10">
    <location>
        <begin position="245"/>
        <end position="259"/>
    </location>
</feature>
<comment type="subcellular location">
    <subcellularLocation>
        <location evidence="8">Cytoplasm</location>
    </subcellularLocation>
</comment>
<dbReference type="InterPro" id="IPR006847">
    <property type="entry name" value="IF2_N"/>
</dbReference>
<dbReference type="PROSITE" id="PS01176">
    <property type="entry name" value="IF2"/>
    <property type="match status" value="1"/>
</dbReference>
<dbReference type="InterPro" id="IPR036925">
    <property type="entry name" value="TIF_IF2_dom3_sf"/>
</dbReference>
<comment type="function">
    <text evidence="8 9">One of the essential components for the initiation of protein synthesis. Protects formylmethionyl-tRNA from spontaneous hydrolysis and promotes its binding to the 30S ribosomal subunits. Also involved in the hydrolysis of GTP during the formation of the 70S ribosomal complex.</text>
</comment>
<dbReference type="InterPro" id="IPR013575">
    <property type="entry name" value="IF2_assoc_dom_bac"/>
</dbReference>
<dbReference type="SUPFAM" id="SSF50447">
    <property type="entry name" value="Translation proteins"/>
    <property type="match status" value="2"/>
</dbReference>
<keyword evidence="7 8" id="KW-0342">GTP-binding</keyword>
<dbReference type="GO" id="GO:0005525">
    <property type="term" value="F:GTP binding"/>
    <property type="evidence" value="ECO:0007669"/>
    <property type="project" value="UniProtKB-KW"/>
</dbReference>
<feature type="binding site" evidence="8">
    <location>
        <begin position="405"/>
        <end position="412"/>
    </location>
    <ligand>
        <name>GTP</name>
        <dbReference type="ChEBI" id="CHEBI:37565"/>
    </ligand>
</feature>
<dbReference type="FunFam" id="2.40.30.10:FF:000008">
    <property type="entry name" value="Translation initiation factor IF-2"/>
    <property type="match status" value="1"/>
</dbReference>
<feature type="region of interest" description="Disordered" evidence="10">
    <location>
        <begin position="174"/>
        <end position="306"/>
    </location>
</feature>
<keyword evidence="4 8" id="KW-0396">Initiation factor</keyword>
<dbReference type="Gene3D" id="3.30.56.50">
    <property type="entry name" value="Putative DNA-binding domain, N-terminal subdomain of bacterial translation initiation factor IF2"/>
    <property type="match status" value="1"/>
</dbReference>
<dbReference type="PANTHER" id="PTHR43381">
    <property type="entry name" value="TRANSLATION INITIATION FACTOR IF-2-RELATED"/>
    <property type="match status" value="1"/>
</dbReference>
<organism evidence="12 13">
    <name type="scientific">Sedimenticola selenatireducens</name>
    <dbReference type="NCBI Taxonomy" id="191960"/>
    <lineage>
        <taxon>Bacteria</taxon>
        <taxon>Pseudomonadati</taxon>
        <taxon>Pseudomonadota</taxon>
        <taxon>Gammaproteobacteria</taxon>
        <taxon>Chromatiales</taxon>
        <taxon>Sedimenticolaceae</taxon>
        <taxon>Sedimenticola</taxon>
    </lineage>
</organism>
<gene>
    <name evidence="8 12" type="primary">infB</name>
    <name evidence="12" type="ORF">FHP88_14625</name>
</gene>
<feature type="region of interest" description="Disordered" evidence="10">
    <location>
        <begin position="49"/>
        <end position="101"/>
    </location>
</feature>
<dbReference type="HAMAP" id="MF_00100_B">
    <property type="entry name" value="IF_2_B"/>
    <property type="match status" value="1"/>
</dbReference>
<dbReference type="Pfam" id="PF00009">
    <property type="entry name" value="GTP_EFTU"/>
    <property type="match status" value="1"/>
</dbReference>
<evidence type="ECO:0000256" key="2">
    <source>
        <dbReference type="ARBA" id="ARBA00020675"/>
    </source>
</evidence>
<dbReference type="Pfam" id="PF08364">
    <property type="entry name" value="IF2_assoc"/>
    <property type="match status" value="1"/>
</dbReference>
<dbReference type="FunFam" id="2.40.30.10:FF:000007">
    <property type="entry name" value="Translation initiation factor IF-2"/>
    <property type="match status" value="1"/>
</dbReference>
<dbReference type="FunFam" id="3.40.50.300:FF:000019">
    <property type="entry name" value="Translation initiation factor IF-2"/>
    <property type="match status" value="1"/>
</dbReference>
<dbReference type="InterPro" id="IPR027417">
    <property type="entry name" value="P-loop_NTPase"/>
</dbReference>
<dbReference type="FunFam" id="3.40.50.10050:FF:000001">
    <property type="entry name" value="Translation initiation factor IF-2"/>
    <property type="match status" value="1"/>
</dbReference>
<dbReference type="SUPFAM" id="SSF46955">
    <property type="entry name" value="Putative DNA-binding domain"/>
    <property type="match status" value="1"/>
</dbReference>
<dbReference type="NCBIfam" id="TIGR00231">
    <property type="entry name" value="small_GTP"/>
    <property type="match status" value="1"/>
</dbReference>
<comment type="caution">
    <text evidence="12">The sequence shown here is derived from an EMBL/GenBank/DDBJ whole genome shotgun (WGS) entry which is preliminary data.</text>
</comment>
<name>A0A557S1F6_9GAMM</name>
<dbReference type="AlphaFoldDB" id="A0A557S1F6"/>
<feature type="compositionally biased region" description="Basic and acidic residues" evidence="10">
    <location>
        <begin position="260"/>
        <end position="280"/>
    </location>
</feature>
<evidence type="ECO:0000256" key="10">
    <source>
        <dbReference type="SAM" id="MobiDB-lite"/>
    </source>
</evidence>
<feature type="compositionally biased region" description="Basic and acidic residues" evidence="10">
    <location>
        <begin position="49"/>
        <end position="60"/>
    </location>
</feature>
<evidence type="ECO:0000256" key="1">
    <source>
        <dbReference type="ARBA" id="ARBA00007733"/>
    </source>
</evidence>
<dbReference type="SUPFAM" id="SSF52156">
    <property type="entry name" value="Initiation factor IF2/eIF5b, domain 3"/>
    <property type="match status" value="1"/>
</dbReference>
<evidence type="ECO:0000259" key="11">
    <source>
        <dbReference type="PROSITE" id="PS51722"/>
    </source>
</evidence>
<dbReference type="InterPro" id="IPR044145">
    <property type="entry name" value="IF2_II"/>
</dbReference>
<evidence type="ECO:0000256" key="9">
    <source>
        <dbReference type="RuleBase" id="RU000644"/>
    </source>
</evidence>
<dbReference type="Pfam" id="PF04760">
    <property type="entry name" value="IF2_N"/>
    <property type="match status" value="2"/>
</dbReference>
<dbReference type="CDD" id="cd01887">
    <property type="entry name" value="IF2_eIF5B"/>
    <property type="match status" value="1"/>
</dbReference>
<dbReference type="Pfam" id="PF22042">
    <property type="entry name" value="EF-G_D2"/>
    <property type="match status" value="1"/>
</dbReference>
<keyword evidence="5 8" id="KW-0547">Nucleotide-binding</keyword>
<keyword evidence="3 8" id="KW-0963">Cytoplasm</keyword>
<dbReference type="Pfam" id="PF11987">
    <property type="entry name" value="IF-2"/>
    <property type="match status" value="1"/>
</dbReference>
<accession>A0A557S1F6</accession>
<dbReference type="Proteomes" id="UP000316649">
    <property type="component" value="Unassembled WGS sequence"/>
</dbReference>
<reference evidence="12 13" key="1">
    <citation type="submission" date="2019-07" db="EMBL/GenBank/DDBJ databases">
        <title>The pathways for chlorine oxyanion respiration interact through the shared metabolite chlorate.</title>
        <authorList>
            <person name="Barnum T.P."/>
            <person name="Cheng Y."/>
            <person name="Hill K.A."/>
            <person name="Lucas L.N."/>
            <person name="Carlson H.K."/>
            <person name="Coates J.D."/>
        </authorList>
    </citation>
    <scope>NUCLEOTIDE SEQUENCE [LARGE SCALE GENOMIC DNA]</scope>
    <source>
        <strain evidence="12 13">BK-1</strain>
    </source>
</reference>
<dbReference type="OrthoDB" id="9811804at2"/>
<evidence type="ECO:0000256" key="3">
    <source>
        <dbReference type="ARBA" id="ARBA00022490"/>
    </source>
</evidence>
<feature type="region of interest" description="G-domain" evidence="8">
    <location>
        <begin position="399"/>
        <end position="547"/>
    </location>
</feature>
<feature type="compositionally biased region" description="Basic residues" evidence="10">
    <location>
        <begin position="281"/>
        <end position="290"/>
    </location>
</feature>
<dbReference type="InterPro" id="IPR005225">
    <property type="entry name" value="Small_GTP-bd"/>
</dbReference>
<keyword evidence="6 8" id="KW-0648">Protein biosynthesis</keyword>
<evidence type="ECO:0000256" key="6">
    <source>
        <dbReference type="ARBA" id="ARBA00022917"/>
    </source>
</evidence>
<dbReference type="EMBL" id="VMNH01000022">
    <property type="protein sequence ID" value="TVO71253.1"/>
    <property type="molecule type" value="Genomic_DNA"/>
</dbReference>
<dbReference type="GO" id="GO:0003743">
    <property type="term" value="F:translation initiation factor activity"/>
    <property type="evidence" value="ECO:0007669"/>
    <property type="project" value="UniProtKB-UniRule"/>
</dbReference>
<feature type="compositionally biased region" description="Low complexity" evidence="10">
    <location>
        <begin position="201"/>
        <end position="238"/>
    </location>
</feature>
<dbReference type="RefSeq" id="WP_144359832.1">
    <property type="nucleotide sequence ID" value="NZ_VMNH01000022.1"/>
</dbReference>
<dbReference type="CDD" id="cd03692">
    <property type="entry name" value="mtIF2_IVc"/>
    <property type="match status" value="1"/>
</dbReference>
<dbReference type="InterPro" id="IPR023115">
    <property type="entry name" value="TIF_IF2_dom3"/>
</dbReference>
<dbReference type="InterPro" id="IPR015760">
    <property type="entry name" value="TIF_IF2"/>
</dbReference>
<evidence type="ECO:0000313" key="12">
    <source>
        <dbReference type="EMBL" id="TVO71253.1"/>
    </source>
</evidence>
<feature type="compositionally biased region" description="Basic and acidic residues" evidence="10">
    <location>
        <begin position="174"/>
        <end position="193"/>
    </location>
</feature>
<dbReference type="PANTHER" id="PTHR43381:SF5">
    <property type="entry name" value="TR-TYPE G DOMAIN-CONTAINING PROTEIN"/>
    <property type="match status" value="1"/>
</dbReference>
<dbReference type="GO" id="GO:0003924">
    <property type="term" value="F:GTPase activity"/>
    <property type="evidence" value="ECO:0007669"/>
    <property type="project" value="UniProtKB-UniRule"/>
</dbReference>
<comment type="similarity">
    <text evidence="1 8 9">Belongs to the TRAFAC class translation factor GTPase superfamily. Classic translation factor GTPase family. IF-2 subfamily.</text>
</comment>